<dbReference type="InterPro" id="IPR048254">
    <property type="entry name" value="CDP_ALCOHOL_P_TRANSF_CS"/>
</dbReference>
<evidence type="ECO:0000256" key="3">
    <source>
        <dbReference type="ARBA" id="ARBA00010441"/>
    </source>
</evidence>
<keyword evidence="7 16" id="KW-0808">Transferase</keyword>
<evidence type="ECO:0000256" key="16">
    <source>
        <dbReference type="RuleBase" id="RU003750"/>
    </source>
</evidence>
<dbReference type="Proteomes" id="UP000317315">
    <property type="component" value="Unassembled WGS sequence"/>
</dbReference>
<name>A0A521DGS7_9BACT</name>
<dbReference type="EC" id="2.7.8.5" evidence="4 15"/>
<protein>
    <recommendedName>
        <fullName evidence="5 15">CDP-diacylglycerol--glycerol-3-phosphate 3-phosphatidyltransferase</fullName>
        <ecNumber evidence="4 15">2.7.8.5</ecNumber>
    </recommendedName>
</protein>
<accession>A0A521DGS7</accession>
<dbReference type="RefSeq" id="WP_142935993.1">
    <property type="nucleotide sequence ID" value="NZ_FXTM01000021.1"/>
</dbReference>
<sequence length="175" mass="19208">MERVKTVPNLLTFIRILLLPFIVLFTVKGYFKISLVLFLLSSITDFLDGYIARKSRSVTNLGILLDPIADKLLTSSTLISLAYVKLCDPYSVITIVGREEAVTGMRAIAASRGIVIPASKGGKLKTVLIMSSIVLLLSGFKVLGELLLIISTFVALYTGIVYFVNFFKVIKENGK</sequence>
<evidence type="ECO:0000256" key="14">
    <source>
        <dbReference type="ARBA" id="ARBA00048586"/>
    </source>
</evidence>
<dbReference type="PANTHER" id="PTHR14269">
    <property type="entry name" value="CDP-DIACYLGLYCEROL--GLYCEROL-3-PHOSPHATE 3-PHOSPHATIDYLTRANSFERASE-RELATED"/>
    <property type="match status" value="1"/>
</dbReference>
<evidence type="ECO:0000256" key="1">
    <source>
        <dbReference type="ARBA" id="ARBA00004141"/>
    </source>
</evidence>
<comment type="subcellular location">
    <subcellularLocation>
        <location evidence="1">Membrane</location>
        <topology evidence="1">Multi-pass membrane protein</topology>
    </subcellularLocation>
</comment>
<keyword evidence="6" id="KW-0444">Lipid biosynthesis</keyword>
<evidence type="ECO:0000256" key="4">
    <source>
        <dbReference type="ARBA" id="ARBA00013170"/>
    </source>
</evidence>
<evidence type="ECO:0000256" key="12">
    <source>
        <dbReference type="ARBA" id="ARBA00023209"/>
    </source>
</evidence>
<dbReference type="GO" id="GO:0008444">
    <property type="term" value="F:CDP-diacylglycerol-glycerol-3-phosphate 3-phosphatidyltransferase activity"/>
    <property type="evidence" value="ECO:0007669"/>
    <property type="project" value="UniProtKB-UniRule"/>
</dbReference>
<keyword evidence="11 17" id="KW-0472">Membrane</keyword>
<evidence type="ECO:0000313" key="18">
    <source>
        <dbReference type="EMBL" id="SMO70923.1"/>
    </source>
</evidence>
<dbReference type="EMBL" id="FXTM01000021">
    <property type="protein sequence ID" value="SMO70923.1"/>
    <property type="molecule type" value="Genomic_DNA"/>
</dbReference>
<evidence type="ECO:0000256" key="8">
    <source>
        <dbReference type="ARBA" id="ARBA00022692"/>
    </source>
</evidence>
<dbReference type="PROSITE" id="PS00379">
    <property type="entry name" value="CDP_ALCOHOL_P_TRANSF"/>
    <property type="match status" value="1"/>
</dbReference>
<comment type="catalytic activity">
    <reaction evidence="14">
        <text>a CDP-1,2-diacyl-sn-glycerol + sn-glycerol 3-phosphate = a 1,2-diacyl-sn-glycero-3-phospho-(1'-sn-glycero-3'-phosphate) + CMP + H(+)</text>
        <dbReference type="Rhea" id="RHEA:12593"/>
        <dbReference type="ChEBI" id="CHEBI:15378"/>
        <dbReference type="ChEBI" id="CHEBI:57597"/>
        <dbReference type="ChEBI" id="CHEBI:58332"/>
        <dbReference type="ChEBI" id="CHEBI:60110"/>
        <dbReference type="ChEBI" id="CHEBI:60377"/>
        <dbReference type="EC" id="2.7.8.5"/>
    </reaction>
</comment>
<keyword evidence="9 17" id="KW-1133">Transmembrane helix</keyword>
<evidence type="ECO:0000256" key="10">
    <source>
        <dbReference type="ARBA" id="ARBA00023098"/>
    </source>
</evidence>
<reference evidence="18 19" key="1">
    <citation type="submission" date="2017-05" db="EMBL/GenBank/DDBJ databases">
        <authorList>
            <person name="Varghese N."/>
            <person name="Submissions S."/>
        </authorList>
    </citation>
    <scope>NUCLEOTIDE SEQUENCE [LARGE SCALE GENOMIC DNA]</scope>
    <source>
        <strain evidence="18 19">DSM 16304</strain>
    </source>
</reference>
<evidence type="ECO:0000256" key="11">
    <source>
        <dbReference type="ARBA" id="ARBA00023136"/>
    </source>
</evidence>
<dbReference type="PIRSF" id="PIRSF000847">
    <property type="entry name" value="Phos_ph_gly_syn"/>
    <property type="match status" value="1"/>
</dbReference>
<keyword evidence="8 17" id="KW-0812">Transmembrane</keyword>
<dbReference type="InterPro" id="IPR004570">
    <property type="entry name" value="Phosphatidylglycerol_P_synth"/>
</dbReference>
<dbReference type="NCBIfam" id="TIGR00560">
    <property type="entry name" value="pgsA"/>
    <property type="match status" value="1"/>
</dbReference>
<dbReference type="AlphaFoldDB" id="A0A521DGS7"/>
<keyword evidence="10" id="KW-0443">Lipid metabolism</keyword>
<keyword evidence="13" id="KW-1208">Phospholipid metabolism</keyword>
<evidence type="ECO:0000256" key="6">
    <source>
        <dbReference type="ARBA" id="ARBA00022516"/>
    </source>
</evidence>
<feature type="transmembrane region" description="Helical" evidence="17">
    <location>
        <begin position="146"/>
        <end position="167"/>
    </location>
</feature>
<evidence type="ECO:0000313" key="19">
    <source>
        <dbReference type="Proteomes" id="UP000317315"/>
    </source>
</evidence>
<keyword evidence="19" id="KW-1185">Reference proteome</keyword>
<dbReference type="GO" id="GO:0046474">
    <property type="term" value="P:glycerophospholipid biosynthetic process"/>
    <property type="evidence" value="ECO:0007669"/>
    <property type="project" value="TreeGrafter"/>
</dbReference>
<dbReference type="OrthoDB" id="9796672at2"/>
<evidence type="ECO:0000256" key="9">
    <source>
        <dbReference type="ARBA" id="ARBA00022989"/>
    </source>
</evidence>
<dbReference type="Pfam" id="PF01066">
    <property type="entry name" value="CDP-OH_P_transf"/>
    <property type="match status" value="1"/>
</dbReference>
<gene>
    <name evidence="18" type="ORF">SAMN06269117_1215</name>
</gene>
<dbReference type="InterPro" id="IPR000462">
    <property type="entry name" value="CDP-OH_P_trans"/>
</dbReference>
<evidence type="ECO:0000256" key="17">
    <source>
        <dbReference type="SAM" id="Phobius"/>
    </source>
</evidence>
<dbReference type="Gene3D" id="1.20.120.1760">
    <property type="match status" value="1"/>
</dbReference>
<keyword evidence="12" id="KW-0594">Phospholipid biosynthesis</keyword>
<evidence type="ECO:0000256" key="15">
    <source>
        <dbReference type="NCBIfam" id="TIGR00560"/>
    </source>
</evidence>
<dbReference type="PANTHER" id="PTHR14269:SF62">
    <property type="entry name" value="CDP-DIACYLGLYCEROL--GLYCEROL-3-PHOSPHATE 3-PHOSPHATIDYLTRANSFERASE 1, CHLOROPLASTIC"/>
    <property type="match status" value="1"/>
</dbReference>
<evidence type="ECO:0000256" key="7">
    <source>
        <dbReference type="ARBA" id="ARBA00022679"/>
    </source>
</evidence>
<comment type="similarity">
    <text evidence="3 16">Belongs to the CDP-alcohol phosphatidyltransferase class-I family.</text>
</comment>
<dbReference type="InterPro" id="IPR043130">
    <property type="entry name" value="CDP-OH_PTrfase_TM_dom"/>
</dbReference>
<proteinExistence type="inferred from homology"/>
<comment type="pathway">
    <text evidence="2">Phospholipid metabolism; phosphatidylglycerol biosynthesis; phosphatidylglycerol from CDP-diacylglycerol: step 1/2.</text>
</comment>
<organism evidence="18 19">
    <name type="scientific">Balnearium lithotrophicum</name>
    <dbReference type="NCBI Taxonomy" id="223788"/>
    <lineage>
        <taxon>Bacteria</taxon>
        <taxon>Pseudomonadati</taxon>
        <taxon>Aquificota</taxon>
        <taxon>Aquificia</taxon>
        <taxon>Desulfurobacteriales</taxon>
        <taxon>Desulfurobacteriaceae</taxon>
        <taxon>Balnearium</taxon>
    </lineage>
</organism>
<evidence type="ECO:0000256" key="13">
    <source>
        <dbReference type="ARBA" id="ARBA00023264"/>
    </source>
</evidence>
<evidence type="ECO:0000256" key="2">
    <source>
        <dbReference type="ARBA" id="ARBA00005042"/>
    </source>
</evidence>
<dbReference type="InterPro" id="IPR050324">
    <property type="entry name" value="CDP-alcohol_PTase-I"/>
</dbReference>
<evidence type="ECO:0000256" key="5">
    <source>
        <dbReference type="ARBA" id="ARBA00014944"/>
    </source>
</evidence>
<dbReference type="GO" id="GO:0016020">
    <property type="term" value="C:membrane"/>
    <property type="evidence" value="ECO:0007669"/>
    <property type="project" value="UniProtKB-SubCell"/>
</dbReference>